<dbReference type="PANTHER" id="PTHR11895:SF7">
    <property type="entry name" value="GLUTAMYL-TRNA(GLN) AMIDOTRANSFERASE SUBUNIT A, MITOCHONDRIAL"/>
    <property type="match status" value="1"/>
</dbReference>
<evidence type="ECO:0000256" key="1">
    <source>
        <dbReference type="ARBA" id="ARBA00009199"/>
    </source>
</evidence>
<name>H3NJ66_9LACT</name>
<comment type="similarity">
    <text evidence="1">Belongs to the amidase family.</text>
</comment>
<evidence type="ECO:0000313" key="4">
    <source>
        <dbReference type="EMBL" id="EHR37147.1"/>
    </source>
</evidence>
<dbReference type="EMBL" id="AGEG01000010">
    <property type="protein sequence ID" value="EHR37147.1"/>
    <property type="molecule type" value="Genomic_DNA"/>
</dbReference>
<dbReference type="InterPro" id="IPR023631">
    <property type="entry name" value="Amidase_dom"/>
</dbReference>
<evidence type="ECO:0000256" key="2">
    <source>
        <dbReference type="SAM" id="SignalP"/>
    </source>
</evidence>
<dbReference type="eggNOG" id="COG0154">
    <property type="taxonomic scope" value="Bacteria"/>
</dbReference>
<dbReference type="HOGENOM" id="CLU_009600_0_4_9"/>
<dbReference type="PANTHER" id="PTHR11895">
    <property type="entry name" value="TRANSAMIDASE"/>
    <property type="match status" value="1"/>
</dbReference>
<keyword evidence="5" id="KW-1185">Reference proteome</keyword>
<evidence type="ECO:0000259" key="3">
    <source>
        <dbReference type="Pfam" id="PF01425"/>
    </source>
</evidence>
<dbReference type="AlphaFoldDB" id="H3NJ66"/>
<dbReference type="SUPFAM" id="SSF75304">
    <property type="entry name" value="Amidase signature (AS) enzymes"/>
    <property type="match status" value="1"/>
</dbReference>
<feature type="domain" description="Amidase" evidence="3">
    <location>
        <begin position="70"/>
        <end position="503"/>
    </location>
</feature>
<comment type="caution">
    <text evidence="4">The sequence shown here is derived from an EMBL/GenBank/DDBJ whole genome shotgun (WGS) entry which is preliminary data.</text>
</comment>
<reference evidence="4 5" key="1">
    <citation type="submission" date="2012-01" db="EMBL/GenBank/DDBJ databases">
        <title>The Genome Sequence of Facklamia languida CCUG 37842.</title>
        <authorList>
            <consortium name="The Broad Institute Genome Sequencing Platform"/>
            <person name="Earl A."/>
            <person name="Ward D."/>
            <person name="Feldgarden M."/>
            <person name="Gevers D."/>
            <person name="Huys G."/>
            <person name="Young S.K."/>
            <person name="Zeng Q."/>
            <person name="Gargeya S."/>
            <person name="Fitzgerald M."/>
            <person name="Haas B."/>
            <person name="Abouelleil A."/>
            <person name="Alvarado L."/>
            <person name="Arachchi H.M."/>
            <person name="Berlin A."/>
            <person name="Chapman S.B."/>
            <person name="Gearin G."/>
            <person name="Goldberg J."/>
            <person name="Griggs A."/>
            <person name="Gujja S."/>
            <person name="Hansen M."/>
            <person name="Heiman D."/>
            <person name="Howarth C."/>
            <person name="Larimer J."/>
            <person name="Lui A."/>
            <person name="MacDonald P.J.P."/>
            <person name="McCowen C."/>
            <person name="Montmayeur A."/>
            <person name="Murphy C."/>
            <person name="Neiman D."/>
            <person name="Pearson M."/>
            <person name="Priest M."/>
            <person name="Roberts A."/>
            <person name="Saif S."/>
            <person name="Shea T."/>
            <person name="Sisk P."/>
            <person name="Stolte C."/>
            <person name="Sykes S."/>
            <person name="Wortman J."/>
            <person name="Nusbaum C."/>
            <person name="Birren B."/>
        </authorList>
    </citation>
    <scope>NUCLEOTIDE SEQUENCE [LARGE SCALE GENOMIC DNA]</scope>
    <source>
        <strain evidence="4 5">CCUG 37842</strain>
    </source>
</reference>
<accession>H3NJ66</accession>
<dbReference type="STRING" id="883113.HMPREF9708_00905"/>
<protein>
    <recommendedName>
        <fullName evidence="3">Amidase domain-containing protein</fullName>
    </recommendedName>
</protein>
<dbReference type="GO" id="GO:0003824">
    <property type="term" value="F:catalytic activity"/>
    <property type="evidence" value="ECO:0007669"/>
    <property type="project" value="InterPro"/>
</dbReference>
<dbReference type="Gene3D" id="3.90.1300.10">
    <property type="entry name" value="Amidase signature (AS) domain"/>
    <property type="match status" value="1"/>
</dbReference>
<gene>
    <name evidence="4" type="ORF">HMPREF9708_00905</name>
</gene>
<dbReference type="Proteomes" id="UP000006190">
    <property type="component" value="Unassembled WGS sequence"/>
</dbReference>
<sequence>MNIKLKKALVVASALLVANASQLTPVLAQEDTDTSSQVDVKGSLTVEDYQKADASTLAQMVREGKVTSQELIELAFEVIEATEGSLNNLISTRKEAALEEAKALEDTGQPFYGVPILLKGLGHTYKDGFESLGIEFLKDQKASEDSEKAKAFREAGFIIIGQTNFPQLGWINVTNSDLYGATHNPWNLDHNPGGSSGGSSAAVVVGQVPLASTSDGGGSTRIPASWSGLIGLHPSRAILRWDEDTQKETVTNFAETKTMADTKALFDFLVKDDQRDSLKDTPLDEETRIAYTTQTPAGTPISDDAVAAVEEAVAFLKDQGYQVEEVDYPTDGQKLMEKYYVLASYGAGFLNDAAQGALDRDLEMDDVERLTWGLYQTSQDLTDEDLEAAWDYADQVRDQLEEFFKEYDVLLTPTNSYPAPEADYNHLTAEMAEKMADMSDLTKEEKLQLIYDQWLPAWTLTPYTQLANLTGTPAISLPTYVNEEGLPLGIMFHTSYKNDRLLLELGQAFEDGGQFKLFDPADFSQP</sequence>
<dbReference type="OrthoDB" id="9811471at2"/>
<dbReference type="InterPro" id="IPR036928">
    <property type="entry name" value="AS_sf"/>
</dbReference>
<feature type="signal peptide" evidence="2">
    <location>
        <begin position="1"/>
        <end position="28"/>
    </location>
</feature>
<dbReference type="InterPro" id="IPR000120">
    <property type="entry name" value="Amidase"/>
</dbReference>
<dbReference type="PATRIC" id="fig|883113.3.peg.900"/>
<dbReference type="RefSeq" id="WP_006309029.1">
    <property type="nucleotide sequence ID" value="NZ_JH601133.1"/>
</dbReference>
<dbReference type="Pfam" id="PF01425">
    <property type="entry name" value="Amidase"/>
    <property type="match status" value="1"/>
</dbReference>
<feature type="chain" id="PRO_5003589709" description="Amidase domain-containing protein" evidence="2">
    <location>
        <begin position="29"/>
        <end position="526"/>
    </location>
</feature>
<evidence type="ECO:0000313" key="5">
    <source>
        <dbReference type="Proteomes" id="UP000006190"/>
    </source>
</evidence>
<proteinExistence type="inferred from homology"/>
<organism evidence="4 5">
    <name type="scientific">Facklamia languida CCUG 37842</name>
    <dbReference type="NCBI Taxonomy" id="883113"/>
    <lineage>
        <taxon>Bacteria</taxon>
        <taxon>Bacillati</taxon>
        <taxon>Bacillota</taxon>
        <taxon>Bacilli</taxon>
        <taxon>Lactobacillales</taxon>
        <taxon>Aerococcaceae</taxon>
        <taxon>Facklamia</taxon>
    </lineage>
</organism>
<keyword evidence="2" id="KW-0732">Signal</keyword>